<dbReference type="GO" id="GO:0005524">
    <property type="term" value="F:ATP binding"/>
    <property type="evidence" value="ECO:0007669"/>
    <property type="project" value="UniProtKB-UniRule"/>
</dbReference>
<dbReference type="GO" id="GO:0043186">
    <property type="term" value="C:P granule"/>
    <property type="evidence" value="ECO:0007669"/>
    <property type="project" value="UniProtKB-ARBA"/>
</dbReference>
<keyword evidence="3 8" id="KW-0347">Helicase</keyword>
<dbReference type="Pfam" id="PF00270">
    <property type="entry name" value="DEAD"/>
    <property type="match status" value="1"/>
</dbReference>
<dbReference type="InterPro" id="IPR011545">
    <property type="entry name" value="DEAD/DEAH_box_helicase_dom"/>
</dbReference>
<evidence type="ECO:0000256" key="8">
    <source>
        <dbReference type="RuleBase" id="RU000492"/>
    </source>
</evidence>
<evidence type="ECO:0000256" key="10">
    <source>
        <dbReference type="SAM" id="MobiDB-lite"/>
    </source>
</evidence>
<dbReference type="Pfam" id="PF00271">
    <property type="entry name" value="Helicase_C"/>
    <property type="match status" value="1"/>
</dbReference>
<evidence type="ECO:0000256" key="1">
    <source>
        <dbReference type="ARBA" id="ARBA00022741"/>
    </source>
</evidence>
<dbReference type="InterPro" id="IPR000629">
    <property type="entry name" value="RNA-helicase_DEAD-box_CS"/>
</dbReference>
<dbReference type="PROSITE" id="PS00039">
    <property type="entry name" value="DEAD_ATP_HELICASE"/>
    <property type="match status" value="1"/>
</dbReference>
<comment type="catalytic activity">
    <reaction evidence="7 9">
        <text>ATP + H2O = ADP + phosphate + H(+)</text>
        <dbReference type="Rhea" id="RHEA:13065"/>
        <dbReference type="ChEBI" id="CHEBI:15377"/>
        <dbReference type="ChEBI" id="CHEBI:15378"/>
        <dbReference type="ChEBI" id="CHEBI:30616"/>
        <dbReference type="ChEBI" id="CHEBI:43474"/>
        <dbReference type="ChEBI" id="CHEBI:456216"/>
        <dbReference type="EC" id="3.6.4.13"/>
    </reaction>
</comment>
<dbReference type="SMART" id="SM00490">
    <property type="entry name" value="HELICc"/>
    <property type="match status" value="1"/>
</dbReference>
<evidence type="ECO:0000313" key="13">
    <source>
        <dbReference type="Proteomes" id="UP000887577"/>
    </source>
</evidence>
<dbReference type="Gene3D" id="3.40.50.300">
    <property type="entry name" value="P-loop containing nucleotide triphosphate hydrolases"/>
    <property type="match status" value="2"/>
</dbReference>
<evidence type="ECO:0000256" key="6">
    <source>
        <dbReference type="ARBA" id="ARBA00024357"/>
    </source>
</evidence>
<dbReference type="CDD" id="cd18787">
    <property type="entry name" value="SF2_C_DEAD"/>
    <property type="match status" value="1"/>
</dbReference>
<evidence type="ECO:0000256" key="3">
    <source>
        <dbReference type="ARBA" id="ARBA00022806"/>
    </source>
</evidence>
<evidence type="ECO:0000256" key="4">
    <source>
        <dbReference type="ARBA" id="ARBA00022840"/>
    </source>
</evidence>
<name>A0A914YFS7_9BILA</name>
<dbReference type="SMART" id="SM00487">
    <property type="entry name" value="DEXDc"/>
    <property type="match status" value="1"/>
</dbReference>
<evidence type="ECO:0000259" key="11">
    <source>
        <dbReference type="PROSITE" id="PS51192"/>
    </source>
</evidence>
<evidence type="ECO:0000256" key="2">
    <source>
        <dbReference type="ARBA" id="ARBA00022801"/>
    </source>
</evidence>
<feature type="domain" description="Helicase C-terminal" evidence="12">
    <location>
        <begin position="305"/>
        <end position="475"/>
    </location>
</feature>
<dbReference type="PANTHER" id="PTHR24031">
    <property type="entry name" value="RNA HELICASE"/>
    <property type="match status" value="1"/>
</dbReference>
<dbReference type="EC" id="3.6.4.13" evidence="9"/>
<keyword evidence="5 9" id="KW-0694">RNA-binding</keyword>
<accession>A0A914YFS7</accession>
<keyword evidence="2 8" id="KW-0378">Hydrolase</keyword>
<evidence type="ECO:0000259" key="12">
    <source>
        <dbReference type="PROSITE" id="PS51194"/>
    </source>
</evidence>
<feature type="domain" description="Helicase ATP-binding" evidence="11">
    <location>
        <begin position="117"/>
        <end position="293"/>
    </location>
</feature>
<comment type="function">
    <text evidence="9">RNA helicase.</text>
</comment>
<feature type="compositionally biased region" description="Basic and acidic residues" evidence="10">
    <location>
        <begin position="53"/>
        <end position="72"/>
    </location>
</feature>
<dbReference type="InterPro" id="IPR001650">
    <property type="entry name" value="Helicase_C-like"/>
</dbReference>
<dbReference type="InterPro" id="IPR014001">
    <property type="entry name" value="Helicase_ATP-bd"/>
</dbReference>
<dbReference type="PROSITE" id="PS51194">
    <property type="entry name" value="HELICASE_CTER"/>
    <property type="match status" value="1"/>
</dbReference>
<dbReference type="GO" id="GO:0016787">
    <property type="term" value="F:hydrolase activity"/>
    <property type="evidence" value="ECO:0007669"/>
    <property type="project" value="UniProtKB-KW"/>
</dbReference>
<evidence type="ECO:0000313" key="14">
    <source>
        <dbReference type="WBParaSite" id="PSU_v2.g17612.t1"/>
    </source>
</evidence>
<dbReference type="Proteomes" id="UP000887577">
    <property type="component" value="Unplaced"/>
</dbReference>
<evidence type="ECO:0000256" key="5">
    <source>
        <dbReference type="ARBA" id="ARBA00022884"/>
    </source>
</evidence>
<evidence type="ECO:0000256" key="7">
    <source>
        <dbReference type="ARBA" id="ARBA00047984"/>
    </source>
</evidence>
<comment type="similarity">
    <text evidence="6">Belongs to the DEAD box helicase family. DDX18/HAS1 subfamily.</text>
</comment>
<evidence type="ECO:0000256" key="9">
    <source>
        <dbReference type="RuleBase" id="RU365068"/>
    </source>
</evidence>
<dbReference type="AlphaFoldDB" id="A0A914YFS7"/>
<dbReference type="FunFam" id="3.40.50.300:FF:000379">
    <property type="entry name" value="RNA helicase"/>
    <property type="match status" value="1"/>
</dbReference>
<keyword evidence="4 8" id="KW-0067">ATP-binding</keyword>
<feature type="compositionally biased region" description="Basic residues" evidence="10">
    <location>
        <begin position="9"/>
        <end position="20"/>
    </location>
</feature>
<keyword evidence="13" id="KW-1185">Reference proteome</keyword>
<feature type="region of interest" description="Disordered" evidence="10">
    <location>
        <begin position="1"/>
        <end position="72"/>
    </location>
</feature>
<organism evidence="13 14">
    <name type="scientific">Panagrolaimus superbus</name>
    <dbReference type="NCBI Taxonomy" id="310955"/>
    <lineage>
        <taxon>Eukaryota</taxon>
        <taxon>Metazoa</taxon>
        <taxon>Ecdysozoa</taxon>
        <taxon>Nematoda</taxon>
        <taxon>Chromadorea</taxon>
        <taxon>Rhabditida</taxon>
        <taxon>Tylenchina</taxon>
        <taxon>Panagrolaimomorpha</taxon>
        <taxon>Panagrolaimoidea</taxon>
        <taxon>Panagrolaimidae</taxon>
        <taxon>Panagrolaimus</taxon>
    </lineage>
</organism>
<feature type="compositionally biased region" description="Basic and acidic residues" evidence="10">
    <location>
        <begin position="21"/>
        <end position="38"/>
    </location>
</feature>
<sequence>MVEPNVQKKVLKRKLDKYKKNKDQKAPKKVEEDETQHSEEDEEINEKASVSKAVDEPEAKKPKDEDNNKEEMQFAVPKNVLTDVRFSALKGKVDDKLLEAIKSMGYEYMTEIQAKCIEPLLEGSDVRGLAKTGSGKTLAFLIPAIQLMLNLKWKPYQGTGVIVISPTRELSLQTYGVLSELMEFFPSFTHGLIMGGANRDTEAKKLAKGVCFVVSTPGRLLDHIQNTESFMFKNLMCLVIDEADRILDIGFELDIKKILRALPRKRQSMLFSATHSPKVDELVQHSLHSDPLTIEVIRPEATVAGLEQGYVVCESDKRFLLLFTFLKKNRGKKIMVFFSSCASVRFHFELLNFIDMPVDCIHGKQKQQKRTATFFKFCSASVGTLLCTDVAARGLDIPKVDWIVQYDPPDEPREYIHRVGRTARGESGTGSALLFLRPEEVGFLRFLKNAKVTLDEFEFSMKKVANVQPQLEKLIRENYYLNMAAKEAYKGYFQNLLVLMFHLLLNFQ</sequence>
<dbReference type="SUPFAM" id="SSF52540">
    <property type="entry name" value="P-loop containing nucleoside triphosphate hydrolases"/>
    <property type="match status" value="1"/>
</dbReference>
<keyword evidence="1 8" id="KW-0547">Nucleotide-binding</keyword>
<comment type="domain">
    <text evidence="9">The Q motif is unique to and characteristic of the DEAD box family of RNA helicases and controls ATP binding and hydrolysis.</text>
</comment>
<protein>
    <recommendedName>
        <fullName evidence="9">ATP-dependent RNA helicase</fullName>
        <ecNumber evidence="9">3.6.4.13</ecNumber>
    </recommendedName>
</protein>
<dbReference type="GO" id="GO:0003724">
    <property type="term" value="F:RNA helicase activity"/>
    <property type="evidence" value="ECO:0007669"/>
    <property type="project" value="UniProtKB-EC"/>
</dbReference>
<reference evidence="14" key="1">
    <citation type="submission" date="2022-11" db="UniProtKB">
        <authorList>
            <consortium name="WormBaseParasite"/>
        </authorList>
    </citation>
    <scope>IDENTIFICATION</scope>
</reference>
<dbReference type="PROSITE" id="PS51192">
    <property type="entry name" value="HELICASE_ATP_BIND_1"/>
    <property type="match status" value="1"/>
</dbReference>
<dbReference type="WBParaSite" id="PSU_v2.g17612.t1">
    <property type="protein sequence ID" value="PSU_v2.g17612.t1"/>
    <property type="gene ID" value="PSU_v2.g17612"/>
</dbReference>
<dbReference type="InterPro" id="IPR027417">
    <property type="entry name" value="P-loop_NTPase"/>
</dbReference>
<dbReference type="GO" id="GO:0003723">
    <property type="term" value="F:RNA binding"/>
    <property type="evidence" value="ECO:0007669"/>
    <property type="project" value="UniProtKB-UniRule"/>
</dbReference>
<proteinExistence type="inferred from homology"/>